<keyword evidence="4" id="KW-0804">Transcription</keyword>
<dbReference type="HOGENOM" id="CLU_1051504_0_0_1"/>
<reference evidence="6" key="2">
    <citation type="submission" date="2015-06" db="UniProtKB">
        <authorList>
            <consortium name="EnsemblProtists"/>
        </authorList>
    </citation>
    <scope>IDENTIFICATION</scope>
    <source>
        <strain evidence="6">Emoy2</strain>
    </source>
</reference>
<evidence type="ECO:0000256" key="1">
    <source>
        <dbReference type="ARBA" id="ARBA00009053"/>
    </source>
</evidence>
<dbReference type="InterPro" id="IPR009072">
    <property type="entry name" value="Histone-fold"/>
</dbReference>
<dbReference type="InterPro" id="IPR003958">
    <property type="entry name" value="CBFA_NFYB_domain"/>
</dbReference>
<dbReference type="SUPFAM" id="SSF47113">
    <property type="entry name" value="Histone-fold"/>
    <property type="match status" value="1"/>
</dbReference>
<dbReference type="InParanoid" id="M4B7N3"/>
<evidence type="ECO:0000256" key="4">
    <source>
        <dbReference type="ARBA" id="ARBA00023163"/>
    </source>
</evidence>
<name>M4B7N3_HYAAE</name>
<dbReference type="PANTHER" id="PTHR11064:SF9">
    <property type="entry name" value="NUCLEAR TRANSCRIPTION FACTOR Y SUBUNIT BETA"/>
    <property type="match status" value="1"/>
</dbReference>
<accession>M4B7N3</accession>
<reference evidence="7" key="1">
    <citation type="journal article" date="2010" name="Science">
        <title>Signatures of adaptation to obligate biotrophy in the Hyaloperonospora arabidopsidis genome.</title>
        <authorList>
            <person name="Baxter L."/>
            <person name="Tripathy S."/>
            <person name="Ishaque N."/>
            <person name="Boot N."/>
            <person name="Cabral A."/>
            <person name="Kemen E."/>
            <person name="Thines M."/>
            <person name="Ah-Fong A."/>
            <person name="Anderson R."/>
            <person name="Badejoko W."/>
            <person name="Bittner-Eddy P."/>
            <person name="Boore J.L."/>
            <person name="Chibucos M.C."/>
            <person name="Coates M."/>
            <person name="Dehal P."/>
            <person name="Delehaunty K."/>
            <person name="Dong S."/>
            <person name="Downton P."/>
            <person name="Dumas B."/>
            <person name="Fabro G."/>
            <person name="Fronick C."/>
            <person name="Fuerstenberg S.I."/>
            <person name="Fulton L."/>
            <person name="Gaulin E."/>
            <person name="Govers F."/>
            <person name="Hughes L."/>
            <person name="Humphray S."/>
            <person name="Jiang R.H."/>
            <person name="Judelson H."/>
            <person name="Kamoun S."/>
            <person name="Kyung K."/>
            <person name="Meijer H."/>
            <person name="Minx P."/>
            <person name="Morris P."/>
            <person name="Nelson J."/>
            <person name="Phuntumart V."/>
            <person name="Qutob D."/>
            <person name="Rehmany A."/>
            <person name="Rougon-Cardoso A."/>
            <person name="Ryden P."/>
            <person name="Torto-Alalibo T."/>
            <person name="Studholme D."/>
            <person name="Wang Y."/>
            <person name="Win J."/>
            <person name="Wood J."/>
            <person name="Clifton S.W."/>
            <person name="Rogers J."/>
            <person name="Van den Ackerveken G."/>
            <person name="Jones J.D."/>
            <person name="McDowell J.M."/>
            <person name="Beynon J."/>
            <person name="Tyler B.M."/>
        </authorList>
    </citation>
    <scope>NUCLEOTIDE SEQUENCE [LARGE SCALE GENOMIC DNA]</scope>
    <source>
        <strain evidence="7">Emoy2</strain>
    </source>
</reference>
<dbReference type="PANTHER" id="PTHR11064">
    <property type="entry name" value="CCAAT-BINDING TRANSCRIPTION FACTOR-RELATED"/>
    <property type="match status" value="1"/>
</dbReference>
<evidence type="ECO:0000313" key="7">
    <source>
        <dbReference type="Proteomes" id="UP000011713"/>
    </source>
</evidence>
<dbReference type="Proteomes" id="UP000011713">
    <property type="component" value="Unassembled WGS sequence"/>
</dbReference>
<dbReference type="VEuPathDB" id="FungiDB:HpaG802285"/>
<dbReference type="InterPro" id="IPR027113">
    <property type="entry name" value="Transc_fact_NFYB/HAP3"/>
</dbReference>
<evidence type="ECO:0000313" key="6">
    <source>
        <dbReference type="EnsemblProtists" id="HpaP802285"/>
    </source>
</evidence>
<dbReference type="GO" id="GO:0016602">
    <property type="term" value="C:CCAAT-binding factor complex"/>
    <property type="evidence" value="ECO:0007669"/>
    <property type="project" value="InterPro"/>
</dbReference>
<dbReference type="AlphaFoldDB" id="M4B7N3"/>
<protein>
    <recommendedName>
        <fullName evidence="5">Transcription factor CBF/NF-Y/archaeal histone domain-containing protein</fullName>
    </recommendedName>
</protein>
<evidence type="ECO:0000256" key="2">
    <source>
        <dbReference type="ARBA" id="ARBA00023015"/>
    </source>
</evidence>
<keyword evidence="7" id="KW-1185">Reference proteome</keyword>
<dbReference type="STRING" id="559515.M4B7N3"/>
<dbReference type="Gene3D" id="1.10.20.10">
    <property type="entry name" value="Histone, subunit A"/>
    <property type="match status" value="1"/>
</dbReference>
<dbReference type="EnsemblProtists" id="HpaT802285">
    <property type="protein sequence ID" value="HpaP802285"/>
    <property type="gene ID" value="HpaG802285"/>
</dbReference>
<organism evidence="6 7">
    <name type="scientific">Hyaloperonospora arabidopsidis (strain Emoy2)</name>
    <name type="common">Downy mildew agent</name>
    <name type="synonym">Peronospora arabidopsidis</name>
    <dbReference type="NCBI Taxonomy" id="559515"/>
    <lineage>
        <taxon>Eukaryota</taxon>
        <taxon>Sar</taxon>
        <taxon>Stramenopiles</taxon>
        <taxon>Oomycota</taxon>
        <taxon>Peronosporomycetes</taxon>
        <taxon>Peronosporales</taxon>
        <taxon>Peronosporaceae</taxon>
        <taxon>Hyaloperonospora</taxon>
    </lineage>
</organism>
<comment type="similarity">
    <text evidence="1">Belongs to the NFYB/HAP3 subunit family.</text>
</comment>
<sequence>MYIPSKIVSKIMYKVLPRVHEENTGAGDPIVKRQEQTKSKGVSAATFASHRTLDHESRFQDTVSISDEAVTFMQECVTEFLLYFTSESRDLSVMQNRRTNKGVGLSISGANVVESMANLGFTPYARVLAGYNEKVKASQDAAARKKIQRRYSAQQQALQKQSVAASSAVAVNAAKTAAAATGKSAVLPYLSANEQSKSVTPFSGATTAMLSRPGSSILTVSRSTSVPNAGTGIVTAQLAVAATTTVSLNPAIEQRQQPQLHQQGI</sequence>
<dbReference type="EMBL" id="JH597876">
    <property type="status" value="NOT_ANNOTATED_CDS"/>
    <property type="molecule type" value="Genomic_DNA"/>
</dbReference>
<dbReference type="GO" id="GO:0000978">
    <property type="term" value="F:RNA polymerase II cis-regulatory region sequence-specific DNA binding"/>
    <property type="evidence" value="ECO:0007669"/>
    <property type="project" value="TreeGrafter"/>
</dbReference>
<proteinExistence type="inferred from homology"/>
<keyword evidence="2" id="KW-0805">Transcription regulation</keyword>
<dbReference type="GO" id="GO:0001228">
    <property type="term" value="F:DNA-binding transcription activator activity, RNA polymerase II-specific"/>
    <property type="evidence" value="ECO:0007669"/>
    <property type="project" value="InterPro"/>
</dbReference>
<keyword evidence="3" id="KW-0238">DNA-binding</keyword>
<dbReference type="eggNOG" id="ENOG502S5BJ">
    <property type="taxonomic scope" value="Eukaryota"/>
</dbReference>
<dbReference type="GO" id="GO:0046982">
    <property type="term" value="F:protein heterodimerization activity"/>
    <property type="evidence" value="ECO:0007669"/>
    <property type="project" value="InterPro"/>
</dbReference>
<dbReference type="Pfam" id="PF00808">
    <property type="entry name" value="CBFD_NFYB_HMF"/>
    <property type="match status" value="1"/>
</dbReference>
<evidence type="ECO:0000256" key="3">
    <source>
        <dbReference type="ARBA" id="ARBA00023125"/>
    </source>
</evidence>
<feature type="domain" description="Transcription factor CBF/NF-Y/archaeal histone" evidence="5">
    <location>
        <begin position="61"/>
        <end position="99"/>
    </location>
</feature>
<evidence type="ECO:0000259" key="5">
    <source>
        <dbReference type="Pfam" id="PF00808"/>
    </source>
</evidence>